<dbReference type="PANTHER" id="PTHR47178">
    <property type="entry name" value="MONOOXYGENASE, FAD-BINDING"/>
    <property type="match status" value="1"/>
</dbReference>
<keyword evidence="5" id="KW-0503">Monooxygenase</keyword>
<keyword evidence="2" id="KW-0285">Flavoprotein</keyword>
<comment type="caution">
    <text evidence="8">The sequence shown here is derived from an EMBL/GenBank/DDBJ whole genome shotgun (WGS) entry which is preliminary data.</text>
</comment>
<evidence type="ECO:0000256" key="5">
    <source>
        <dbReference type="ARBA" id="ARBA00023033"/>
    </source>
</evidence>
<proteinExistence type="predicted"/>
<protein>
    <recommendedName>
        <fullName evidence="7">BTB domain-containing protein</fullName>
    </recommendedName>
</protein>
<dbReference type="InterPro" id="IPR036188">
    <property type="entry name" value="FAD/NAD-bd_sf"/>
</dbReference>
<dbReference type="Pfam" id="PF00651">
    <property type="entry name" value="BTB"/>
    <property type="match status" value="1"/>
</dbReference>
<evidence type="ECO:0000256" key="3">
    <source>
        <dbReference type="ARBA" id="ARBA00022827"/>
    </source>
</evidence>
<gene>
    <name evidence="8" type="ORF">Purlil1_12232</name>
</gene>
<evidence type="ECO:0000313" key="9">
    <source>
        <dbReference type="Proteomes" id="UP001287286"/>
    </source>
</evidence>
<evidence type="ECO:0000256" key="1">
    <source>
        <dbReference type="ARBA" id="ARBA00001974"/>
    </source>
</evidence>
<keyword evidence="3" id="KW-0274">FAD</keyword>
<evidence type="ECO:0000256" key="6">
    <source>
        <dbReference type="SAM" id="MobiDB-lite"/>
    </source>
</evidence>
<dbReference type="PANTHER" id="PTHR47178:SF3">
    <property type="entry name" value="FAD-BINDING DOMAIN-CONTAINING PROTEIN"/>
    <property type="match status" value="1"/>
</dbReference>
<feature type="region of interest" description="Disordered" evidence="6">
    <location>
        <begin position="1246"/>
        <end position="1281"/>
    </location>
</feature>
<dbReference type="InterPro" id="IPR000210">
    <property type="entry name" value="BTB/POZ_dom"/>
</dbReference>
<organism evidence="8 9">
    <name type="scientific">Purpureocillium lilacinum</name>
    <name type="common">Paecilomyces lilacinus</name>
    <dbReference type="NCBI Taxonomy" id="33203"/>
    <lineage>
        <taxon>Eukaryota</taxon>
        <taxon>Fungi</taxon>
        <taxon>Dikarya</taxon>
        <taxon>Ascomycota</taxon>
        <taxon>Pezizomycotina</taxon>
        <taxon>Sordariomycetes</taxon>
        <taxon>Hypocreomycetidae</taxon>
        <taxon>Hypocreales</taxon>
        <taxon>Ophiocordycipitaceae</taxon>
        <taxon>Purpureocillium</taxon>
    </lineage>
</organism>
<dbReference type="InterPro" id="IPR011333">
    <property type="entry name" value="SKP1/BTB/POZ_sf"/>
</dbReference>
<feature type="region of interest" description="Disordered" evidence="6">
    <location>
        <begin position="1294"/>
        <end position="1321"/>
    </location>
</feature>
<dbReference type="CDD" id="cd18186">
    <property type="entry name" value="BTB_POZ_ZBTB_KLHL-like"/>
    <property type="match status" value="1"/>
</dbReference>
<evidence type="ECO:0000256" key="2">
    <source>
        <dbReference type="ARBA" id="ARBA00022630"/>
    </source>
</evidence>
<feature type="domain" description="BTB" evidence="7">
    <location>
        <begin position="65"/>
        <end position="133"/>
    </location>
</feature>
<dbReference type="Gene3D" id="3.50.50.60">
    <property type="entry name" value="FAD/NAD(P)-binding domain"/>
    <property type="match status" value="1"/>
</dbReference>
<dbReference type="Proteomes" id="UP001287286">
    <property type="component" value="Unassembled WGS sequence"/>
</dbReference>
<evidence type="ECO:0000259" key="7">
    <source>
        <dbReference type="PROSITE" id="PS50097"/>
    </source>
</evidence>
<dbReference type="Pfam" id="PF13450">
    <property type="entry name" value="NAD_binding_8"/>
    <property type="match status" value="1"/>
</dbReference>
<feature type="compositionally biased region" description="Basic and acidic residues" evidence="6">
    <location>
        <begin position="1"/>
        <end position="11"/>
    </location>
</feature>
<evidence type="ECO:0000256" key="4">
    <source>
        <dbReference type="ARBA" id="ARBA00023002"/>
    </source>
</evidence>
<dbReference type="PROSITE" id="PS50097">
    <property type="entry name" value="BTB"/>
    <property type="match status" value="1"/>
</dbReference>
<keyword evidence="4" id="KW-0560">Oxidoreductase</keyword>
<dbReference type="PRINTS" id="PR00420">
    <property type="entry name" value="RNGMNOXGNASE"/>
</dbReference>
<dbReference type="SMART" id="SM00225">
    <property type="entry name" value="BTB"/>
    <property type="match status" value="1"/>
</dbReference>
<sequence>MPHDENAHDDTSTNAGGDVEMGEEASTAAHQEEGGGDGADTSMVAEESAPPARTSFTSYLQSPIVNLLVGQGDEQTLLSAHQALLVQSPYFETACQGFVDDGSPRQIELPDMNLDTVGSFLEFLYTGEYFPKKLPGQRVLESDPSLPAVDDTGVHLLKHARLYTLAEKFGMTNLRTLASSKIHCVNSTAKGEITYARYVYANTSNDDKTVRAPIASFWATRSHTLRAEAEDEFKSLCLEYPQFGYDVLTRVLDDKLKRERNEKMHPATGSGRKRARHSSGGGGGGASRMAGTRPVNALDDLQRVKGVLSTDEGWLEGFLRDGQAASPGLLWHPRCTASLGELQFYPRRHCDRYNGLSPGTGRQGMPAELAAFEEVGAIGADRTTAENADTFQTDHELCWVSGPPPVYCIALDWIPYQNTAQAKPRLVSDEFTLALDGARGRGPAGRGSQYHISPLTIGQEHRERLLPWVGLHHPCDGTRRRGRLGTLAAVDDLSDHGQSSVTATAALALGRGLVDRQAGASLKDDVWPRHGGQFGRGEQQQRRRHGLPGAGVVFSSLHPARHPPCCPGIASSRQPCMMGHKVSASSPDSPTIAIIGAGLTGLLAAHGLHKNGFNAVVFDRDPGPDARERDWTMLMHWALPMLTELLPEDILADLPQSFCNPHLEFNEEAESLPCYNALTGDVLFRSPTPGARRVSRQALRRLFTRGVDIRWNKALSRLSKTEDGGAVVLEFEDGEKFEAEQVLGADGVSSKTRELLAGAERARVQRSGFLFATGITQYGDAEKTEAILKTHPVAALMMGTSSVGAPLVLNTVNPWTGHFADSGRPAMAVDDPQDKSTWTTFWVKIWRGESVHLRDQEALDYINRETSALSGVFQSAIDWTPEGSRVFIDEMKYWVPVPWDNLGGRATLAGDAAHPMLICEFSSTRAWRRYRGQGLQHCITDVRNYVDSLVQVRGGGADAAKAMQNFDDEVVARGAKAVQQSLQEAEKSFDLETILCRSGCMANLEVGSTAALRGGPLAVGMEATLRVRYGAGRQRRDVARKLGPEARGLAAHLDLTEAPVPGMPGAPPARLSRSPAGSAEASNAAVHGSSRWDLDGPQNLSDYLNAPQRRNDALGTIRLAASRPASEPTCVFHATPPDVSRRANTAGRAATDLSLLPAAPDMGAAHSRPHRIARTQRARRESCTKCVTATCSAVTCAQGQHEVLGTLRPCEGIPGPMPAAPQEPCPHPSSLHGAVTRIRMYLGAQSRVESRSPFPGPRRTSPRDVAAARGEEGGSQGPWVGQVAEPPPLKHGARFECQSQKREGKQNTTARPTRAAAEEGTTCQLRYLYSVPLLSFPSRFPAAPS</sequence>
<accession>A0ABR0BHH6</accession>
<dbReference type="SUPFAM" id="SSF51905">
    <property type="entry name" value="FAD/NAD(P)-binding domain"/>
    <property type="match status" value="1"/>
</dbReference>
<dbReference type="EMBL" id="JAWRVI010000093">
    <property type="protein sequence ID" value="KAK4077682.1"/>
    <property type="molecule type" value="Genomic_DNA"/>
</dbReference>
<comment type="cofactor">
    <cofactor evidence="1">
        <name>FAD</name>
        <dbReference type="ChEBI" id="CHEBI:57692"/>
    </cofactor>
</comment>
<keyword evidence="9" id="KW-1185">Reference proteome</keyword>
<dbReference type="Gene3D" id="3.30.710.10">
    <property type="entry name" value="Potassium Channel Kv1.1, Chain A"/>
    <property type="match status" value="1"/>
</dbReference>
<feature type="region of interest" description="Disordered" evidence="6">
    <location>
        <begin position="1054"/>
        <end position="1093"/>
    </location>
</feature>
<evidence type="ECO:0000313" key="8">
    <source>
        <dbReference type="EMBL" id="KAK4077682.1"/>
    </source>
</evidence>
<feature type="region of interest" description="Disordered" evidence="6">
    <location>
        <begin position="524"/>
        <end position="545"/>
    </location>
</feature>
<reference evidence="8 9" key="1">
    <citation type="journal article" date="2024" name="Microbiol. Resour. Announc.">
        <title>Genome annotations for the ascomycete fungi Trichoderma harzianum, Trichoderma aggressivum, and Purpureocillium lilacinum.</title>
        <authorList>
            <person name="Beijen E.P.W."/>
            <person name="Ohm R.A."/>
        </authorList>
    </citation>
    <scope>NUCLEOTIDE SEQUENCE [LARGE SCALE GENOMIC DNA]</scope>
    <source>
        <strain evidence="8 9">CBS 150709</strain>
    </source>
</reference>
<dbReference type="SUPFAM" id="SSF54695">
    <property type="entry name" value="POZ domain"/>
    <property type="match status" value="1"/>
</dbReference>
<name>A0ABR0BHH6_PURLI</name>
<feature type="region of interest" description="Disordered" evidence="6">
    <location>
        <begin position="1"/>
        <end position="50"/>
    </location>
</feature>
<feature type="region of interest" description="Disordered" evidence="6">
    <location>
        <begin position="258"/>
        <end position="292"/>
    </location>
</feature>
<feature type="compositionally biased region" description="Low complexity" evidence="6">
    <location>
        <begin position="1308"/>
        <end position="1321"/>
    </location>
</feature>